<accession>E6PMB9</accession>
<evidence type="ECO:0000256" key="1">
    <source>
        <dbReference type="SAM" id="MobiDB-lite"/>
    </source>
</evidence>
<dbReference type="SUPFAM" id="SSF50341">
    <property type="entry name" value="CheW-like"/>
    <property type="match status" value="1"/>
</dbReference>
<gene>
    <name evidence="2" type="ORF">CARN2_1060</name>
</gene>
<proteinExistence type="predicted"/>
<comment type="caution">
    <text evidence="2">The sequence shown here is derived from an EMBL/GenBank/DDBJ whole genome shotgun (WGS) entry which is preliminary data.</text>
</comment>
<sequence>MLLATELVVNLAQASPDELMAAFARDAGVFLAQFEQALADVAMGVESMQALGHAGEALRGIRIGADFLGLEAVRQLCRQGEQELLVQLPGVGAGMPVRWDVLRVVVTGLRRTLEPLGDLETEPLQDHVVGLTQGSPERPDPVASPAAEILVAQVAEAASTPPAVAAAESMTSGSDQAVRSVEFSIAAQPATAIGQDQPVKRPDIEPPAIKAADLEPPELGPPLVEVVAPSPASATMAPEAAQASRDGAPPSGPVADLQQPPPTEGKQDISGGSAFATEPFLQLLAEIPGLLREQIKSWRELREAWESWQVKVVAASPVIAEPELSSAPIAPMKVADMNPDIKAADSSSQMEKGAPQVRQHQPWDAGIEVRLVRIGAWSLALPATCVLGVVPMDNRSLSLPRGEALLFTDVGAVPVLSLESAWGALPAETSCMLLLQYREQFFALRVDTCAPVQTLHFWSIPPQIGASYGIEAAAVMPQAVASSMAFLLSLRFLSRLQGQVRGKRR</sequence>
<dbReference type="InterPro" id="IPR036061">
    <property type="entry name" value="CheW-like_dom_sf"/>
</dbReference>
<dbReference type="SUPFAM" id="SSF47226">
    <property type="entry name" value="Histidine-containing phosphotransfer domain, HPT domain"/>
    <property type="match status" value="1"/>
</dbReference>
<feature type="region of interest" description="Disordered" evidence="1">
    <location>
        <begin position="231"/>
        <end position="272"/>
    </location>
</feature>
<dbReference type="EMBL" id="CABM01000017">
    <property type="protein sequence ID" value="CBH96071.1"/>
    <property type="molecule type" value="Genomic_DNA"/>
</dbReference>
<dbReference type="GO" id="GO:0000160">
    <property type="term" value="P:phosphorelay signal transduction system"/>
    <property type="evidence" value="ECO:0007669"/>
    <property type="project" value="InterPro"/>
</dbReference>
<dbReference type="AlphaFoldDB" id="E6PMB9"/>
<dbReference type="InterPro" id="IPR036641">
    <property type="entry name" value="HPT_dom_sf"/>
</dbReference>
<organism evidence="2">
    <name type="scientific">mine drainage metagenome</name>
    <dbReference type="NCBI Taxonomy" id="410659"/>
    <lineage>
        <taxon>unclassified sequences</taxon>
        <taxon>metagenomes</taxon>
        <taxon>ecological metagenomes</taxon>
    </lineage>
</organism>
<dbReference type="GO" id="GO:0006935">
    <property type="term" value="P:chemotaxis"/>
    <property type="evidence" value="ECO:0007669"/>
    <property type="project" value="InterPro"/>
</dbReference>
<reference evidence="2" key="1">
    <citation type="submission" date="2009-10" db="EMBL/GenBank/DDBJ databases">
        <title>Diversity of trophic interactions inside an arsenic-rich microbial ecosystem.</title>
        <authorList>
            <person name="Bertin P.N."/>
            <person name="Heinrich-Salmeron A."/>
            <person name="Pelletier E."/>
            <person name="Goulhen-Chollet F."/>
            <person name="Arsene-Ploetze F."/>
            <person name="Gallien S."/>
            <person name="Calteau A."/>
            <person name="Vallenet D."/>
            <person name="Casiot C."/>
            <person name="Chane-Woon-Ming B."/>
            <person name="Giloteaux L."/>
            <person name="Barakat M."/>
            <person name="Bonnefoy V."/>
            <person name="Bruneel O."/>
            <person name="Chandler M."/>
            <person name="Cleiss J."/>
            <person name="Duran R."/>
            <person name="Elbaz-Poulichet F."/>
            <person name="Fonknechten N."/>
            <person name="Lauga B."/>
            <person name="Mornico D."/>
            <person name="Ortet P."/>
            <person name="Schaeffer C."/>
            <person name="Siguier P."/>
            <person name="Alexander Thil Smith A."/>
            <person name="Van Dorsselaer A."/>
            <person name="Weissenbach J."/>
            <person name="Medigue C."/>
            <person name="Le Paslier D."/>
        </authorList>
    </citation>
    <scope>NUCLEOTIDE SEQUENCE</scope>
</reference>
<protein>
    <submittedName>
        <fullName evidence="2">Uncharacterized protein</fullName>
    </submittedName>
</protein>
<name>E6PMB9_9ZZZZ</name>
<evidence type="ECO:0000313" key="2">
    <source>
        <dbReference type="EMBL" id="CBH96071.1"/>
    </source>
</evidence>